<dbReference type="AlphaFoldDB" id="W7HPR0"/>
<organism evidence="3 4">
    <name type="scientific">Drechslerella stenobrocha 248</name>
    <dbReference type="NCBI Taxonomy" id="1043628"/>
    <lineage>
        <taxon>Eukaryota</taxon>
        <taxon>Fungi</taxon>
        <taxon>Dikarya</taxon>
        <taxon>Ascomycota</taxon>
        <taxon>Pezizomycotina</taxon>
        <taxon>Orbiliomycetes</taxon>
        <taxon>Orbiliales</taxon>
        <taxon>Orbiliaceae</taxon>
        <taxon>Drechslerella</taxon>
    </lineage>
</organism>
<name>W7HPR0_9PEZI</name>
<dbReference type="PANTHER" id="PTHR37792">
    <property type="entry name" value="RIBONUCLEASE MRP PROTEIN SUBUNIT RMP1"/>
    <property type="match status" value="1"/>
</dbReference>
<accession>W7HPR0</accession>
<proteinExistence type="predicted"/>
<gene>
    <name evidence="3" type="ORF">DRE_06253</name>
</gene>
<dbReference type="PANTHER" id="PTHR37792:SF1">
    <property type="entry name" value="RIBONUCLEASE MRP PROTEIN SUBUNIT RMP1"/>
    <property type="match status" value="1"/>
</dbReference>
<evidence type="ECO:0000259" key="2">
    <source>
        <dbReference type="Pfam" id="PF20945"/>
    </source>
</evidence>
<dbReference type="OrthoDB" id="5414547at2759"/>
<dbReference type="GO" id="GO:0000172">
    <property type="term" value="C:ribonuclease MRP complex"/>
    <property type="evidence" value="ECO:0007669"/>
    <property type="project" value="InterPro"/>
</dbReference>
<feature type="compositionally biased region" description="Acidic residues" evidence="1">
    <location>
        <begin position="70"/>
        <end position="84"/>
    </location>
</feature>
<feature type="region of interest" description="Disordered" evidence="1">
    <location>
        <begin position="167"/>
        <end position="202"/>
    </location>
</feature>
<feature type="compositionally biased region" description="Polar residues" evidence="1">
    <location>
        <begin position="189"/>
        <end position="202"/>
    </location>
</feature>
<evidence type="ECO:0000256" key="1">
    <source>
        <dbReference type="SAM" id="MobiDB-lite"/>
    </source>
</evidence>
<dbReference type="HOGENOM" id="CLU_031977_1_0_1"/>
<dbReference type="GO" id="GO:0000294">
    <property type="term" value="P:nuclear-transcribed mRNA catabolic process, RNase MRP-dependent"/>
    <property type="evidence" value="ECO:0007669"/>
    <property type="project" value="TreeGrafter"/>
</dbReference>
<protein>
    <recommendedName>
        <fullName evidence="2">RNase MRP protein 1 RNA binding domain-containing protein</fullName>
    </recommendedName>
</protein>
<evidence type="ECO:0000313" key="4">
    <source>
        <dbReference type="Proteomes" id="UP000024837"/>
    </source>
</evidence>
<dbReference type="CDD" id="cd22573">
    <property type="entry name" value="RMP1_RBD"/>
    <property type="match status" value="1"/>
</dbReference>
<keyword evidence="4" id="KW-1185">Reference proteome</keyword>
<feature type="region of interest" description="Disordered" evidence="1">
    <location>
        <begin position="235"/>
        <end position="257"/>
    </location>
</feature>
<feature type="domain" description="RNase MRP protein 1 RNA binding" evidence="2">
    <location>
        <begin position="22"/>
        <end position="139"/>
    </location>
</feature>
<dbReference type="Pfam" id="PF20945">
    <property type="entry name" value="RMP1"/>
    <property type="match status" value="1"/>
</dbReference>
<sequence length="267" mass="29104">MTSRPATSPAALIAILTHERNLLHLVLYKSRNQHRASRWLRWLRMLKRSLERLILLLEHIPPANGGSENPADDDDDDDDDDDNGEKELRDALTADASAAALLSHLHVAIVPGCHTAFTHLVTSTQYAGIGMLLLACLARIHSSLQPFTYTADPEKPAEHAPMALQQQLQDPTGHERGSQPTEDPGEVISRNSTALLGRPQTRTVTAIEAEVEERGGNAKAVKRQRVKMRTDEPLVGATAIGGNQEPGNRARPAAKPRTAIDDIFAGL</sequence>
<dbReference type="EMBL" id="KI966431">
    <property type="protein sequence ID" value="EWC45114.1"/>
    <property type="molecule type" value="Genomic_DNA"/>
</dbReference>
<evidence type="ECO:0000313" key="3">
    <source>
        <dbReference type="EMBL" id="EWC45114.1"/>
    </source>
</evidence>
<dbReference type="Proteomes" id="UP000024837">
    <property type="component" value="Unassembled WGS sequence"/>
</dbReference>
<dbReference type="GO" id="GO:0042134">
    <property type="term" value="F:rRNA primary transcript binding"/>
    <property type="evidence" value="ECO:0007669"/>
    <property type="project" value="InterPro"/>
</dbReference>
<dbReference type="GO" id="GO:0000466">
    <property type="term" value="P:maturation of 5.8S rRNA from tricistronic rRNA transcript (SSU-rRNA, 5.8S rRNA, LSU-rRNA)"/>
    <property type="evidence" value="ECO:0007669"/>
    <property type="project" value="TreeGrafter"/>
</dbReference>
<reference evidence="3 4" key="1">
    <citation type="submission" date="2013-05" db="EMBL/GenBank/DDBJ databases">
        <title>Drechslerella stenobrocha genome reveals carnivorous origination and mechanical trapping mechanism of predatory fungi.</title>
        <authorList>
            <person name="Liu X."/>
            <person name="Zhang W."/>
            <person name="Liu K."/>
        </authorList>
    </citation>
    <scope>NUCLEOTIDE SEQUENCE [LARGE SCALE GENOMIC DNA]</scope>
    <source>
        <strain evidence="3 4">248</strain>
    </source>
</reference>
<dbReference type="InterPro" id="IPR047205">
    <property type="entry name" value="RMP1"/>
</dbReference>
<dbReference type="InterPro" id="IPR047204">
    <property type="entry name" value="RMP1_RBD"/>
</dbReference>
<feature type="region of interest" description="Disordered" evidence="1">
    <location>
        <begin position="64"/>
        <end position="85"/>
    </location>
</feature>